<name>A0A0K2THA6_LEPSM</name>
<dbReference type="InterPro" id="IPR050468">
    <property type="entry name" value="Cuticle_Struct_Prot"/>
</dbReference>
<sequence length="183" mass="19909">KKPHRKLSLNMLSILVLTLLLSTSYGLPIDSLPEGTNNIVNEDATVLLNDSPVEESSTPIQTFDSSSSDDSSNYNFGFSIIDGINDASIERTETRENNKVTGAYSYTDGYIKQTVVYVADEFGFRVIDMNTEEIGDGPIRNESGTAIVQSYIDGVETNYAVRAEPQGKNDGLSYSDGGVISDE</sequence>
<feature type="chain" id="PRO_5005487749" evidence="2">
    <location>
        <begin position="27"/>
        <end position="183"/>
    </location>
</feature>
<dbReference type="GO" id="GO:0008010">
    <property type="term" value="F:structural constituent of chitin-based larval cuticle"/>
    <property type="evidence" value="ECO:0007669"/>
    <property type="project" value="TreeGrafter"/>
</dbReference>
<keyword evidence="1" id="KW-0193">Cuticle</keyword>
<feature type="non-terminal residue" evidence="3">
    <location>
        <position position="1"/>
    </location>
</feature>
<dbReference type="PROSITE" id="PS51155">
    <property type="entry name" value="CHIT_BIND_RR_2"/>
    <property type="match status" value="1"/>
</dbReference>
<evidence type="ECO:0000313" key="3">
    <source>
        <dbReference type="EMBL" id="CDW24987.1"/>
    </source>
</evidence>
<keyword evidence="2" id="KW-0732">Signal</keyword>
<dbReference type="PANTHER" id="PTHR10380">
    <property type="entry name" value="CUTICLE PROTEIN"/>
    <property type="match status" value="1"/>
</dbReference>
<proteinExistence type="predicted"/>
<dbReference type="Pfam" id="PF00379">
    <property type="entry name" value="Chitin_bind_4"/>
    <property type="match status" value="1"/>
</dbReference>
<dbReference type="InterPro" id="IPR000618">
    <property type="entry name" value="Insect_cuticle"/>
</dbReference>
<gene>
    <name evidence="3" type="primary">Dvir\GJ21745</name>
</gene>
<organism evidence="3">
    <name type="scientific">Lepeophtheirus salmonis</name>
    <name type="common">Salmon louse</name>
    <name type="synonym">Caligus salmonis</name>
    <dbReference type="NCBI Taxonomy" id="72036"/>
    <lineage>
        <taxon>Eukaryota</taxon>
        <taxon>Metazoa</taxon>
        <taxon>Ecdysozoa</taxon>
        <taxon>Arthropoda</taxon>
        <taxon>Crustacea</taxon>
        <taxon>Multicrustacea</taxon>
        <taxon>Hexanauplia</taxon>
        <taxon>Copepoda</taxon>
        <taxon>Siphonostomatoida</taxon>
        <taxon>Caligidae</taxon>
        <taxon>Lepeophtheirus</taxon>
    </lineage>
</organism>
<feature type="signal peptide" evidence="2">
    <location>
        <begin position="1"/>
        <end position="26"/>
    </location>
</feature>
<dbReference type="AlphaFoldDB" id="A0A0K2THA6"/>
<dbReference type="OrthoDB" id="8195082at2759"/>
<reference evidence="3" key="1">
    <citation type="submission" date="2014-05" db="EMBL/GenBank/DDBJ databases">
        <authorList>
            <person name="Chronopoulou M."/>
        </authorList>
    </citation>
    <scope>NUCLEOTIDE SEQUENCE</scope>
    <source>
        <tissue evidence="3">Whole organism</tissue>
    </source>
</reference>
<protein>
    <submittedName>
        <fullName evidence="3">Uncharacterized protein</fullName>
    </submittedName>
</protein>
<evidence type="ECO:0000256" key="2">
    <source>
        <dbReference type="SAM" id="SignalP"/>
    </source>
</evidence>
<dbReference type="GO" id="GO:0062129">
    <property type="term" value="C:chitin-based extracellular matrix"/>
    <property type="evidence" value="ECO:0007669"/>
    <property type="project" value="TreeGrafter"/>
</dbReference>
<dbReference type="EMBL" id="HACA01007626">
    <property type="protein sequence ID" value="CDW24987.1"/>
    <property type="molecule type" value="Transcribed_RNA"/>
</dbReference>
<evidence type="ECO:0000256" key="1">
    <source>
        <dbReference type="PROSITE-ProRule" id="PRU00497"/>
    </source>
</evidence>
<accession>A0A0K2THA6</accession>